<proteinExistence type="predicted"/>
<gene>
    <name evidence="3" type="ORF">LS71_002745</name>
</gene>
<name>A0A4U8TCI0_9HELI</name>
<feature type="transmembrane region" description="Helical" evidence="2">
    <location>
        <begin position="40"/>
        <end position="63"/>
    </location>
</feature>
<dbReference type="EMBL" id="JRPR02000001">
    <property type="protein sequence ID" value="TLD97676.1"/>
    <property type="molecule type" value="Genomic_DNA"/>
</dbReference>
<evidence type="ECO:0000313" key="4">
    <source>
        <dbReference type="Proteomes" id="UP000029733"/>
    </source>
</evidence>
<dbReference type="OrthoDB" id="5331562at2"/>
<dbReference type="RefSeq" id="WP_034354773.1">
    <property type="nucleotide sequence ID" value="NZ_JRPR02000001.1"/>
</dbReference>
<keyword evidence="2" id="KW-0812">Transmembrane</keyword>
<organism evidence="3 4">
    <name type="scientific">Helicobacter jaachi</name>
    <dbReference type="NCBI Taxonomy" id="1677920"/>
    <lineage>
        <taxon>Bacteria</taxon>
        <taxon>Pseudomonadati</taxon>
        <taxon>Campylobacterota</taxon>
        <taxon>Epsilonproteobacteria</taxon>
        <taxon>Campylobacterales</taxon>
        <taxon>Helicobacteraceae</taxon>
        <taxon>Helicobacter</taxon>
    </lineage>
</organism>
<evidence type="ECO:0000256" key="1">
    <source>
        <dbReference type="SAM" id="MobiDB-lite"/>
    </source>
</evidence>
<keyword evidence="2" id="KW-0472">Membrane</keyword>
<dbReference type="Proteomes" id="UP000029733">
    <property type="component" value="Unassembled WGS sequence"/>
</dbReference>
<keyword evidence="2" id="KW-1133">Transmembrane helix</keyword>
<evidence type="ECO:0000256" key="2">
    <source>
        <dbReference type="SAM" id="Phobius"/>
    </source>
</evidence>
<evidence type="ECO:0000313" key="3">
    <source>
        <dbReference type="EMBL" id="TLD97676.1"/>
    </source>
</evidence>
<protein>
    <submittedName>
        <fullName evidence="3">Uncharacterized protein</fullName>
    </submittedName>
</protein>
<dbReference type="AlphaFoldDB" id="A0A4U8TCI0"/>
<sequence>MENSVSFFQKLLIALCAGIFGVAIAISVQHIKVVFVPKWLIVLSTAVQLILSWGIFLLIMLFFNSELLPEKVPNDDYSALSVAFLLSSVPQVVIMTLLIIYSKEVNKWLQERYGDKEVQMPKSIGALHKQYAKEQTQDSVQDFTQNIQETAPFAPTTPADIQESTKTQEQEPHICQTCGQHKEQK</sequence>
<feature type="region of interest" description="Disordered" evidence="1">
    <location>
        <begin position="151"/>
        <end position="185"/>
    </location>
</feature>
<dbReference type="STRING" id="1677920.LS71_05460"/>
<keyword evidence="4" id="KW-1185">Reference proteome</keyword>
<feature type="transmembrane region" description="Helical" evidence="2">
    <location>
        <begin position="83"/>
        <end position="102"/>
    </location>
</feature>
<comment type="caution">
    <text evidence="3">The sequence shown here is derived from an EMBL/GenBank/DDBJ whole genome shotgun (WGS) entry which is preliminary data.</text>
</comment>
<feature type="transmembrane region" description="Helical" evidence="2">
    <location>
        <begin position="6"/>
        <end position="28"/>
    </location>
</feature>
<reference evidence="3 4" key="1">
    <citation type="journal article" date="2014" name="Genome Announc.">
        <title>Draft genome sequences of eight enterohepatic helicobacter species isolated from both laboratory and wild rodents.</title>
        <authorList>
            <person name="Sheh A."/>
            <person name="Shen Z."/>
            <person name="Fox J.G."/>
        </authorList>
    </citation>
    <scope>NUCLEOTIDE SEQUENCE [LARGE SCALE GENOMIC DNA]</scope>
    <source>
        <strain evidence="3 4">MIT 09-6949</strain>
    </source>
</reference>
<accession>A0A4U8TCI0</accession>